<dbReference type="PANTHER" id="PTHR22935">
    <property type="entry name" value="PENICILLIN-BINDING PROTEIN"/>
    <property type="match status" value="1"/>
</dbReference>
<dbReference type="InParanoid" id="S8E2E6"/>
<dbReference type="InterPro" id="IPR012338">
    <property type="entry name" value="Beta-lactam/transpept-like"/>
</dbReference>
<dbReference type="eggNOG" id="ENOG502S3SB">
    <property type="taxonomic scope" value="Eukaryota"/>
</dbReference>
<reference evidence="3 4" key="1">
    <citation type="journal article" date="2012" name="Science">
        <title>The Paleozoic origin of enzymatic lignin decomposition reconstructed from 31 fungal genomes.</title>
        <authorList>
            <person name="Floudas D."/>
            <person name="Binder M."/>
            <person name="Riley R."/>
            <person name="Barry K."/>
            <person name="Blanchette R.A."/>
            <person name="Henrissat B."/>
            <person name="Martinez A.T."/>
            <person name="Otillar R."/>
            <person name="Spatafora J.W."/>
            <person name="Yadav J.S."/>
            <person name="Aerts A."/>
            <person name="Benoit I."/>
            <person name="Boyd A."/>
            <person name="Carlson A."/>
            <person name="Copeland A."/>
            <person name="Coutinho P.M."/>
            <person name="de Vries R.P."/>
            <person name="Ferreira P."/>
            <person name="Findley K."/>
            <person name="Foster B."/>
            <person name="Gaskell J."/>
            <person name="Glotzer D."/>
            <person name="Gorecki P."/>
            <person name="Heitman J."/>
            <person name="Hesse C."/>
            <person name="Hori C."/>
            <person name="Igarashi K."/>
            <person name="Jurgens J.A."/>
            <person name="Kallen N."/>
            <person name="Kersten P."/>
            <person name="Kohler A."/>
            <person name="Kuees U."/>
            <person name="Kumar T.K.A."/>
            <person name="Kuo A."/>
            <person name="LaButti K."/>
            <person name="Larrondo L.F."/>
            <person name="Lindquist E."/>
            <person name="Ling A."/>
            <person name="Lombard V."/>
            <person name="Lucas S."/>
            <person name="Lundell T."/>
            <person name="Martin R."/>
            <person name="McLaughlin D.J."/>
            <person name="Morgenstern I."/>
            <person name="Morin E."/>
            <person name="Murat C."/>
            <person name="Nagy L.G."/>
            <person name="Nolan M."/>
            <person name="Ohm R.A."/>
            <person name="Patyshakuliyeva A."/>
            <person name="Rokas A."/>
            <person name="Ruiz-Duenas F.J."/>
            <person name="Sabat G."/>
            <person name="Salamov A."/>
            <person name="Samejima M."/>
            <person name="Schmutz J."/>
            <person name="Slot J.C."/>
            <person name="St John F."/>
            <person name="Stenlid J."/>
            <person name="Sun H."/>
            <person name="Sun S."/>
            <person name="Syed K."/>
            <person name="Tsang A."/>
            <person name="Wiebenga A."/>
            <person name="Young D."/>
            <person name="Pisabarro A."/>
            <person name="Eastwood D.C."/>
            <person name="Martin F."/>
            <person name="Cullen D."/>
            <person name="Grigoriev I.V."/>
            <person name="Hibbett D.S."/>
        </authorList>
    </citation>
    <scope>NUCLEOTIDE SEQUENCE</scope>
    <source>
        <strain evidence="4">FP-58527</strain>
    </source>
</reference>
<dbReference type="OrthoDB" id="428260at2759"/>
<dbReference type="SUPFAM" id="SSF56601">
    <property type="entry name" value="beta-lactamase/transpeptidase-like"/>
    <property type="match status" value="1"/>
</dbReference>
<protein>
    <recommendedName>
        <fullName evidence="2">Beta-lactamase-related domain-containing protein</fullName>
    </recommendedName>
</protein>
<evidence type="ECO:0000313" key="4">
    <source>
        <dbReference type="Proteomes" id="UP000015241"/>
    </source>
</evidence>
<dbReference type="InterPro" id="IPR051478">
    <property type="entry name" value="Beta-lactamase-like_AB/R"/>
</dbReference>
<keyword evidence="4" id="KW-1185">Reference proteome</keyword>
<evidence type="ECO:0000256" key="1">
    <source>
        <dbReference type="ARBA" id="ARBA00038473"/>
    </source>
</evidence>
<dbReference type="AlphaFoldDB" id="S8E2E6"/>
<dbReference type="InterPro" id="IPR001466">
    <property type="entry name" value="Beta-lactam-related"/>
</dbReference>
<dbReference type="PANTHER" id="PTHR22935:SF95">
    <property type="entry name" value="BETA-LACTAMASE-LIKE 1-RELATED"/>
    <property type="match status" value="1"/>
</dbReference>
<organism evidence="3 4">
    <name type="scientific">Fomitopsis schrenkii</name>
    <name type="common">Brown rot fungus</name>
    <dbReference type="NCBI Taxonomy" id="2126942"/>
    <lineage>
        <taxon>Eukaryota</taxon>
        <taxon>Fungi</taxon>
        <taxon>Dikarya</taxon>
        <taxon>Basidiomycota</taxon>
        <taxon>Agaricomycotina</taxon>
        <taxon>Agaricomycetes</taxon>
        <taxon>Polyporales</taxon>
        <taxon>Fomitopsis</taxon>
    </lineage>
</organism>
<evidence type="ECO:0000259" key="2">
    <source>
        <dbReference type="Pfam" id="PF00144"/>
    </source>
</evidence>
<dbReference type="STRING" id="743788.S8E2E6"/>
<accession>S8E2E6</accession>
<gene>
    <name evidence="3" type="ORF">FOMPIDRAFT_1037196</name>
</gene>
<comment type="similarity">
    <text evidence="1">Belongs to the beta-lactamase family.</text>
</comment>
<dbReference type="HOGENOM" id="CLU_030521_0_0_1"/>
<dbReference type="Gene3D" id="3.40.710.10">
    <property type="entry name" value="DD-peptidase/beta-lactamase superfamily"/>
    <property type="match status" value="1"/>
</dbReference>
<dbReference type="Proteomes" id="UP000015241">
    <property type="component" value="Unassembled WGS sequence"/>
</dbReference>
<dbReference type="Pfam" id="PF00144">
    <property type="entry name" value="Beta-lactamase"/>
    <property type="match status" value="1"/>
</dbReference>
<dbReference type="EMBL" id="KE504160">
    <property type="protein sequence ID" value="EPS98962.1"/>
    <property type="molecule type" value="Genomic_DNA"/>
</dbReference>
<name>S8E2E6_FOMSC</name>
<evidence type="ECO:0000313" key="3">
    <source>
        <dbReference type="EMBL" id="EPS98962.1"/>
    </source>
</evidence>
<sequence>MWTLWAIAVLANALETERWSCKPFLPNLHVMSPPPPYHPAIRKATDKLDEYFKGRFAKGDIDGLSVAVVTSTGTLYEKNLGVMRGNETATSPLMTSHSIHRIASVSKLFTVLEGLTLEQKGFISWNDPIEKYIRDFKYRVDSLDPEAPTSSLENISITLHQLATHTSGLGRDWPPGEVSAWPESMSGGGPPPTNGHPFPSHDALYAAMATHHLTSPPAAYPAYSNTGIGLLGLALAAASSTANNETSVTSYAELLERDIFQPMGLNDSHFLATEANKHLIVVPSLGPEVADQDFLDAMNPAGGQFSSLADMITVTQTLLDASHPQSQLSQYSLAKWLQPVHSFEEDDWTELGLVWEIIKARDSNGRLRRIYWKLGAMVGYHAALAIHPGTGYGVIVLMAGHYPDAAKLAYDTFELFQPAIDRSLADLAEERYAGTWRDVSPQPEMSSSSARIVVERGTLYIEEYVLLGIDVLKKFGAPGPLALRSSMRHDEFRVDTGIPGYNGMKHMGCYPYWNGQDLWGVRDNAAINAIYFTGSGAERRLHVPSLSVVLGRT</sequence>
<feature type="domain" description="Beta-lactamase-related" evidence="2">
    <location>
        <begin position="48"/>
        <end position="409"/>
    </location>
</feature>
<proteinExistence type="inferred from homology"/>